<dbReference type="NCBIfam" id="NF040501">
    <property type="entry name" value="resist_ArsN2"/>
    <property type="match status" value="1"/>
</dbReference>
<protein>
    <submittedName>
        <fullName evidence="4">Arsenic resistance N-acetyltransferase ArsN2</fullName>
    </submittedName>
</protein>
<evidence type="ECO:0000256" key="1">
    <source>
        <dbReference type="ARBA" id="ARBA00022679"/>
    </source>
</evidence>
<dbReference type="Gene3D" id="3.40.630.30">
    <property type="match status" value="1"/>
</dbReference>
<dbReference type="InterPro" id="IPR050832">
    <property type="entry name" value="Bact_Acetyltransf"/>
</dbReference>
<dbReference type="RefSeq" id="WP_379850039.1">
    <property type="nucleotide sequence ID" value="NZ_JBHSMA010000013.1"/>
</dbReference>
<comment type="caution">
    <text evidence="4">The sequence shown here is derived from an EMBL/GenBank/DDBJ whole genome shotgun (WGS) entry which is preliminary data.</text>
</comment>
<keyword evidence="1" id="KW-0808">Transferase</keyword>
<reference evidence="5" key="1">
    <citation type="journal article" date="2019" name="Int. J. Syst. Evol. Microbiol.">
        <title>The Global Catalogue of Microorganisms (GCM) 10K type strain sequencing project: providing services to taxonomists for standard genome sequencing and annotation.</title>
        <authorList>
            <consortium name="The Broad Institute Genomics Platform"/>
            <consortium name="The Broad Institute Genome Sequencing Center for Infectious Disease"/>
            <person name="Wu L."/>
            <person name="Ma J."/>
        </authorList>
    </citation>
    <scope>NUCLEOTIDE SEQUENCE [LARGE SCALE GENOMIC DNA]</scope>
    <source>
        <strain evidence="5">CCUG 55250</strain>
    </source>
</reference>
<dbReference type="SUPFAM" id="SSF55729">
    <property type="entry name" value="Acyl-CoA N-acyltransferases (Nat)"/>
    <property type="match status" value="1"/>
</dbReference>
<accession>A0ABW0IJB5</accession>
<name>A0ABW0IJB5_9BACT</name>
<evidence type="ECO:0000313" key="5">
    <source>
        <dbReference type="Proteomes" id="UP001596106"/>
    </source>
</evidence>
<dbReference type="EMBL" id="JBHSMA010000013">
    <property type="protein sequence ID" value="MFC5412485.1"/>
    <property type="molecule type" value="Genomic_DNA"/>
</dbReference>
<dbReference type="CDD" id="cd04301">
    <property type="entry name" value="NAT_SF"/>
    <property type="match status" value="1"/>
</dbReference>
<keyword evidence="2" id="KW-0012">Acyltransferase</keyword>
<evidence type="ECO:0000313" key="4">
    <source>
        <dbReference type="EMBL" id="MFC5412485.1"/>
    </source>
</evidence>
<dbReference type="Pfam" id="PF00583">
    <property type="entry name" value="Acetyltransf_1"/>
    <property type="match status" value="1"/>
</dbReference>
<evidence type="ECO:0000259" key="3">
    <source>
        <dbReference type="PROSITE" id="PS51186"/>
    </source>
</evidence>
<dbReference type="PROSITE" id="PS51186">
    <property type="entry name" value="GNAT"/>
    <property type="match status" value="1"/>
</dbReference>
<keyword evidence="5" id="KW-1185">Reference proteome</keyword>
<dbReference type="Proteomes" id="UP001596106">
    <property type="component" value="Unassembled WGS sequence"/>
</dbReference>
<dbReference type="InterPro" id="IPR016181">
    <property type="entry name" value="Acyl_CoA_acyltransferase"/>
</dbReference>
<dbReference type="PANTHER" id="PTHR43877">
    <property type="entry name" value="AMINOALKYLPHOSPHONATE N-ACETYLTRANSFERASE-RELATED-RELATED"/>
    <property type="match status" value="1"/>
</dbReference>
<gene>
    <name evidence="4" type="primary">arsN2</name>
    <name evidence="4" type="ORF">ACFPMF_24385</name>
</gene>
<proteinExistence type="predicted"/>
<dbReference type="InterPro" id="IPR000182">
    <property type="entry name" value="GNAT_dom"/>
</dbReference>
<organism evidence="4 5">
    <name type="scientific">Larkinella bovis</name>
    <dbReference type="NCBI Taxonomy" id="683041"/>
    <lineage>
        <taxon>Bacteria</taxon>
        <taxon>Pseudomonadati</taxon>
        <taxon>Bacteroidota</taxon>
        <taxon>Cytophagia</taxon>
        <taxon>Cytophagales</taxon>
        <taxon>Spirosomataceae</taxon>
        <taxon>Larkinella</taxon>
    </lineage>
</organism>
<sequence>MRDSYSKSVGHFDPPTWVASPQYTVKSRSYGLLWAGLLINSRPMIQLQNVRPDEQQALITLLQKVQLLTDDLPADLSDFVIAKEHDTLIGVAGLERFGSVGLLRSVAVDPPYRGQHIAAQLIGRLLETAEAAGLREVYLITTTADRYFERHGFQPVNRQDVPTTIQQTQQFSDLCPSTAVVMKRLL</sequence>
<feature type="domain" description="N-acetyltransferase" evidence="3">
    <location>
        <begin position="37"/>
        <end position="186"/>
    </location>
</feature>
<evidence type="ECO:0000256" key="2">
    <source>
        <dbReference type="ARBA" id="ARBA00023315"/>
    </source>
</evidence>